<keyword evidence="4 7" id="KW-0378">Hydrolase</keyword>
<dbReference type="CDD" id="cd08990">
    <property type="entry name" value="GH43_AXH_like"/>
    <property type="match status" value="1"/>
</dbReference>
<evidence type="ECO:0000313" key="9">
    <source>
        <dbReference type="Proteomes" id="UP000287394"/>
    </source>
</evidence>
<reference evidence="8 9" key="1">
    <citation type="journal article" date="2019" name="Int. J. Syst. Evol. Microbiol.">
        <title>Capsulimonas corticalis gen. nov., sp. nov., an aerobic capsulated bacterium, of a novel bacterial order, Capsulimonadales ord. nov., of the class Armatimonadia of the phylum Armatimonadetes.</title>
        <authorList>
            <person name="Li J."/>
            <person name="Kudo C."/>
            <person name="Tonouchi A."/>
        </authorList>
    </citation>
    <scope>NUCLEOTIDE SEQUENCE [LARGE SCALE GENOMIC DNA]</scope>
    <source>
        <strain evidence="8 9">AX-7</strain>
    </source>
</reference>
<keyword evidence="2" id="KW-0624">Polysaccharide degradation</keyword>
<dbReference type="SUPFAM" id="SSF49785">
    <property type="entry name" value="Galactose-binding domain-like"/>
    <property type="match status" value="1"/>
</dbReference>
<dbReference type="CDD" id="cd04084">
    <property type="entry name" value="CBM6_xylanase-like"/>
    <property type="match status" value="1"/>
</dbReference>
<dbReference type="RefSeq" id="WP_119319908.1">
    <property type="nucleotide sequence ID" value="NZ_AP025739.1"/>
</dbReference>
<dbReference type="Proteomes" id="UP000287394">
    <property type="component" value="Chromosome"/>
</dbReference>
<dbReference type="PROSITE" id="PS51175">
    <property type="entry name" value="CBM6"/>
    <property type="match status" value="1"/>
</dbReference>
<dbReference type="FunCoup" id="A0A402CR09">
    <property type="interactions" value="25"/>
</dbReference>
<dbReference type="PANTHER" id="PTHR43772:SF2">
    <property type="entry name" value="PUTATIVE (AFU_ORTHOLOGUE AFUA_2G04480)-RELATED"/>
    <property type="match status" value="1"/>
</dbReference>
<dbReference type="GO" id="GO:0045493">
    <property type="term" value="P:xylan catabolic process"/>
    <property type="evidence" value="ECO:0007669"/>
    <property type="project" value="UniProtKB-KW"/>
</dbReference>
<dbReference type="SMART" id="SM00606">
    <property type="entry name" value="CBD_IV"/>
    <property type="match status" value="1"/>
</dbReference>
<accession>A0A402CR09</accession>
<keyword evidence="5" id="KW-0119">Carbohydrate metabolism</keyword>
<dbReference type="AlphaFoldDB" id="A0A402CR09"/>
<dbReference type="InterPro" id="IPR006710">
    <property type="entry name" value="Glyco_hydro_43"/>
</dbReference>
<evidence type="ECO:0000256" key="6">
    <source>
        <dbReference type="ARBA" id="ARBA00023295"/>
    </source>
</evidence>
<dbReference type="Gene3D" id="2.115.10.20">
    <property type="entry name" value="Glycosyl hydrolase domain, family 43"/>
    <property type="match status" value="1"/>
</dbReference>
<evidence type="ECO:0000256" key="2">
    <source>
        <dbReference type="ARBA" id="ARBA00022651"/>
    </source>
</evidence>
<dbReference type="PANTHER" id="PTHR43772">
    <property type="entry name" value="ENDO-1,4-BETA-XYLANASE"/>
    <property type="match status" value="1"/>
</dbReference>
<dbReference type="InterPro" id="IPR023296">
    <property type="entry name" value="Glyco_hydro_beta-prop_sf"/>
</dbReference>
<evidence type="ECO:0000256" key="5">
    <source>
        <dbReference type="ARBA" id="ARBA00023277"/>
    </source>
</evidence>
<comment type="similarity">
    <text evidence="1 7">Belongs to the glycosyl hydrolase 43 family.</text>
</comment>
<dbReference type="Gene3D" id="2.60.120.260">
    <property type="entry name" value="Galactose-binding domain-like"/>
    <property type="match status" value="1"/>
</dbReference>
<name>A0A402CR09_9BACT</name>
<dbReference type="InterPro" id="IPR008979">
    <property type="entry name" value="Galactose-bd-like_sf"/>
</dbReference>
<dbReference type="OrthoDB" id="9801455at2"/>
<sequence>MKKKSALIAITVFAISAVHAVWADNPIITTEYSADPSAHIFDGRMYLYASHDRKDAKEFDMNDYHVYSTRDLQNWRDHGVALKIADISWAKGHLWAPDCGYKNGRYYLYFPADATGKYEFKVGVAVSKSPSGPFAPEAEPIEGVNGIDPAVFTDDDGVSYLLWAAGAPQIAKLTPDMKHLDGKATALAGCDHFFEGPWIFKRSGLYYLTYPAFMKGGSGDGGNGQYYDYATAKAIMGPYTYRGHFTRTQESQPWVGNIHGSQLEWKGKWYCVYHDAGQSAGHINPGFKRSVNVDLMSFGADGAIQPLVWTKAGPPQLVPIDPYVRNEAETLGGSDVPEGPHAVATEPCSEGGVDVGPMKAGDWVKYTGVDFGAGASQMTVRVASPVNGAQISLHLDRLDSPDLSTFAVPNTGGGQTWRTRTYALGVVSGVHDLYLRANGSVAGVGLLSLDWYRFTRASKKAAGD</sequence>
<dbReference type="KEGG" id="ccot:CCAX7_66070"/>
<proteinExistence type="inferred from homology"/>
<dbReference type="InterPro" id="IPR006584">
    <property type="entry name" value="Cellulose-bd_IV"/>
</dbReference>
<dbReference type="EMBL" id="AP025739">
    <property type="protein sequence ID" value="BDI34556.1"/>
    <property type="molecule type" value="Genomic_DNA"/>
</dbReference>
<keyword evidence="6 7" id="KW-0326">Glycosidase</keyword>
<keyword evidence="9" id="KW-1185">Reference proteome</keyword>
<dbReference type="Pfam" id="PF04616">
    <property type="entry name" value="Glyco_hydro_43"/>
    <property type="match status" value="1"/>
</dbReference>
<dbReference type="SUPFAM" id="SSF75005">
    <property type="entry name" value="Arabinanase/levansucrase/invertase"/>
    <property type="match status" value="1"/>
</dbReference>
<dbReference type="Pfam" id="PF03422">
    <property type="entry name" value="CBM_6"/>
    <property type="match status" value="1"/>
</dbReference>
<evidence type="ECO:0000256" key="7">
    <source>
        <dbReference type="RuleBase" id="RU361187"/>
    </source>
</evidence>
<organism evidence="8 9">
    <name type="scientific">Capsulimonas corticalis</name>
    <dbReference type="NCBI Taxonomy" id="2219043"/>
    <lineage>
        <taxon>Bacteria</taxon>
        <taxon>Bacillati</taxon>
        <taxon>Armatimonadota</taxon>
        <taxon>Armatimonadia</taxon>
        <taxon>Capsulimonadales</taxon>
        <taxon>Capsulimonadaceae</taxon>
        <taxon>Capsulimonas</taxon>
    </lineage>
</organism>
<keyword evidence="2" id="KW-0858">Xylan degradation</keyword>
<dbReference type="InterPro" id="IPR005084">
    <property type="entry name" value="CBM6"/>
</dbReference>
<keyword evidence="3" id="KW-0732">Signal</keyword>
<evidence type="ECO:0000313" key="8">
    <source>
        <dbReference type="EMBL" id="BDI34556.1"/>
    </source>
</evidence>
<dbReference type="GO" id="GO:0030246">
    <property type="term" value="F:carbohydrate binding"/>
    <property type="evidence" value="ECO:0007669"/>
    <property type="project" value="InterPro"/>
</dbReference>
<dbReference type="InterPro" id="IPR052176">
    <property type="entry name" value="Glycosyl_Hydrlase_43_Enz"/>
</dbReference>
<dbReference type="GO" id="GO:0004553">
    <property type="term" value="F:hydrolase activity, hydrolyzing O-glycosyl compounds"/>
    <property type="evidence" value="ECO:0007669"/>
    <property type="project" value="InterPro"/>
</dbReference>
<evidence type="ECO:0000256" key="1">
    <source>
        <dbReference type="ARBA" id="ARBA00009865"/>
    </source>
</evidence>
<protein>
    <submittedName>
        <fullName evidence="8">Endo-1,4-beta-xylanase</fullName>
    </submittedName>
</protein>
<gene>
    <name evidence="8" type="primary">xynD</name>
    <name evidence="8" type="ORF">CCAX7_66070</name>
</gene>
<evidence type="ECO:0000256" key="3">
    <source>
        <dbReference type="ARBA" id="ARBA00022729"/>
    </source>
</evidence>
<evidence type="ECO:0000256" key="4">
    <source>
        <dbReference type="ARBA" id="ARBA00022801"/>
    </source>
</evidence>